<comment type="caution">
    <text evidence="1">The sequence shown here is derived from an EMBL/GenBank/DDBJ whole genome shotgun (WGS) entry which is preliminary data.</text>
</comment>
<dbReference type="RefSeq" id="WP_129027821.1">
    <property type="nucleotide sequence ID" value="NZ_SDHY01000007.1"/>
</dbReference>
<dbReference type="EMBL" id="SDHY01000007">
    <property type="protein sequence ID" value="RXK47140.1"/>
    <property type="molecule type" value="Genomic_DNA"/>
</dbReference>
<keyword evidence="2" id="KW-1185">Reference proteome</keyword>
<dbReference type="AlphaFoldDB" id="A0A4Q1BXK8"/>
<dbReference type="OrthoDB" id="9766750at2"/>
<evidence type="ECO:0000313" key="2">
    <source>
        <dbReference type="Proteomes" id="UP000289455"/>
    </source>
</evidence>
<organism evidence="1 2">
    <name type="scientific">Aquirufa rosea</name>
    <dbReference type="NCBI Taxonomy" id="2509241"/>
    <lineage>
        <taxon>Bacteria</taxon>
        <taxon>Pseudomonadati</taxon>
        <taxon>Bacteroidota</taxon>
        <taxon>Cytophagia</taxon>
        <taxon>Cytophagales</taxon>
        <taxon>Flectobacillaceae</taxon>
        <taxon>Aquirufa</taxon>
    </lineage>
</organism>
<protein>
    <submittedName>
        <fullName evidence="1">Uncharacterized protein</fullName>
    </submittedName>
</protein>
<dbReference type="Proteomes" id="UP000289455">
    <property type="component" value="Unassembled WGS sequence"/>
</dbReference>
<evidence type="ECO:0000313" key="1">
    <source>
        <dbReference type="EMBL" id="RXK47140.1"/>
    </source>
</evidence>
<reference evidence="1 2" key="1">
    <citation type="submission" date="2019-01" db="EMBL/GenBank/DDBJ databases">
        <title>Cytophagaceae bacterium strain CAR-16.</title>
        <authorList>
            <person name="Chen W.-M."/>
        </authorList>
    </citation>
    <scope>NUCLEOTIDE SEQUENCE [LARGE SCALE GENOMIC DNA]</scope>
    <source>
        <strain evidence="1 2">CAR-16</strain>
    </source>
</reference>
<proteinExistence type="predicted"/>
<gene>
    <name evidence="1" type="ORF">ESB04_11110</name>
</gene>
<accession>A0A4Q1BXK8</accession>
<name>A0A4Q1BXK8_9BACT</name>
<sequence length="70" mass="7981">MSYSFSLPAYYGQGIRSCLVMTFQAWQHVSISGKMGRMNYFDREEIGSGLDLISTSHKTDISLQIVWNNL</sequence>